<dbReference type="EMBL" id="CAJEWN010000055">
    <property type="protein sequence ID" value="CAD2154177.1"/>
    <property type="molecule type" value="Genomic_DNA"/>
</dbReference>
<reference evidence="1 2" key="1">
    <citation type="submission" date="2020-08" db="EMBL/GenBank/DDBJ databases">
        <authorList>
            <person name="Koutsovoulos G."/>
            <person name="Danchin GJ E."/>
        </authorList>
    </citation>
    <scope>NUCLEOTIDE SEQUENCE [LARGE SCALE GENOMIC DNA]</scope>
</reference>
<dbReference type="AlphaFoldDB" id="A0A6V7UCY4"/>
<accession>A0A6V7UCY4</accession>
<gene>
    <name evidence="1" type="ORF">MENT_LOCUS11397</name>
</gene>
<evidence type="ECO:0000313" key="1">
    <source>
        <dbReference type="EMBL" id="CAD2154177.1"/>
    </source>
</evidence>
<evidence type="ECO:0000313" key="2">
    <source>
        <dbReference type="Proteomes" id="UP000580250"/>
    </source>
</evidence>
<protein>
    <submittedName>
        <fullName evidence="1">Uncharacterized protein</fullName>
    </submittedName>
</protein>
<comment type="caution">
    <text evidence="1">The sequence shown here is derived from an EMBL/GenBank/DDBJ whole genome shotgun (WGS) entry which is preliminary data.</text>
</comment>
<proteinExistence type="predicted"/>
<sequence>MDSSKINLIKSKTIVRKMLNNLITLKLIIWTNKLSNKFIQCY</sequence>
<dbReference type="Proteomes" id="UP000580250">
    <property type="component" value="Unassembled WGS sequence"/>
</dbReference>
<organism evidence="1 2">
    <name type="scientific">Meloidogyne enterolobii</name>
    <name type="common">Root-knot nematode worm</name>
    <name type="synonym">Meloidogyne mayaguensis</name>
    <dbReference type="NCBI Taxonomy" id="390850"/>
    <lineage>
        <taxon>Eukaryota</taxon>
        <taxon>Metazoa</taxon>
        <taxon>Ecdysozoa</taxon>
        <taxon>Nematoda</taxon>
        <taxon>Chromadorea</taxon>
        <taxon>Rhabditida</taxon>
        <taxon>Tylenchina</taxon>
        <taxon>Tylenchomorpha</taxon>
        <taxon>Tylenchoidea</taxon>
        <taxon>Meloidogynidae</taxon>
        <taxon>Meloidogyninae</taxon>
        <taxon>Meloidogyne</taxon>
    </lineage>
</organism>
<name>A0A6V7UCY4_MELEN</name>